<dbReference type="Proteomes" id="UP000244224">
    <property type="component" value="Unassembled WGS sequence"/>
</dbReference>
<dbReference type="AlphaFoldDB" id="A0A2T6A5C5"/>
<keyword evidence="2" id="KW-1185">Reference proteome</keyword>
<evidence type="ECO:0000313" key="1">
    <source>
        <dbReference type="EMBL" id="PTX39028.1"/>
    </source>
</evidence>
<comment type="caution">
    <text evidence="1">The sequence shown here is derived from an EMBL/GenBank/DDBJ whole genome shotgun (WGS) entry which is preliminary data.</text>
</comment>
<name>A0A2T6A5C5_9RHOB</name>
<organism evidence="1 2">
    <name type="scientific">Gemmobacter caeni</name>
    <dbReference type="NCBI Taxonomy" id="589035"/>
    <lineage>
        <taxon>Bacteria</taxon>
        <taxon>Pseudomonadati</taxon>
        <taxon>Pseudomonadota</taxon>
        <taxon>Alphaproteobacteria</taxon>
        <taxon>Rhodobacterales</taxon>
        <taxon>Paracoccaceae</taxon>
        <taxon>Gemmobacter</taxon>
    </lineage>
</organism>
<gene>
    <name evidence="1" type="ORF">C8N34_1408</name>
</gene>
<reference evidence="1 2" key="1">
    <citation type="submission" date="2018-04" db="EMBL/GenBank/DDBJ databases">
        <title>Genomic Encyclopedia of Archaeal and Bacterial Type Strains, Phase II (KMG-II): from individual species to whole genera.</title>
        <authorList>
            <person name="Goeker M."/>
        </authorList>
    </citation>
    <scope>NUCLEOTIDE SEQUENCE [LARGE SCALE GENOMIC DNA]</scope>
    <source>
        <strain evidence="1 2">DSM 21823</strain>
    </source>
</reference>
<sequence length="72" mass="7625">MAIDQAELVQMRDELIRARAKGVKSVQLNGERVEYRSDAEMAAAIASLTAQIAEAQGAGGFVIGYVTTGRGL</sequence>
<evidence type="ECO:0008006" key="3">
    <source>
        <dbReference type="Google" id="ProtNLM"/>
    </source>
</evidence>
<evidence type="ECO:0000313" key="2">
    <source>
        <dbReference type="Proteomes" id="UP000244224"/>
    </source>
</evidence>
<protein>
    <recommendedName>
        <fullName evidence="3">GpW protein</fullName>
    </recommendedName>
</protein>
<proteinExistence type="predicted"/>
<dbReference type="NCBIfam" id="NF047331">
    <property type="entry name" value="phage_HTJ"/>
    <property type="match status" value="1"/>
</dbReference>
<dbReference type="RefSeq" id="WP_108130966.1">
    <property type="nucleotide sequence ID" value="NZ_QBKP01000040.1"/>
</dbReference>
<dbReference type="EMBL" id="QBKP01000040">
    <property type="protein sequence ID" value="PTX39028.1"/>
    <property type="molecule type" value="Genomic_DNA"/>
</dbReference>
<dbReference type="OrthoDB" id="8457063at2"/>
<accession>A0A2T6A5C5</accession>